<dbReference type="SUPFAM" id="SSF53448">
    <property type="entry name" value="Nucleotide-diphospho-sugar transferases"/>
    <property type="match status" value="1"/>
</dbReference>
<sequence length="303" mass="33316">MARGDGGSRHFHDDDNYSPPDLVETYVRAILTSGADIATCTMATYRGERPAGPSRQTEPVWAFIGNGTGAGLYVNGFGDAHACFRRSALEATGGFTEDYGAGHEDWEIFGRASRMGLAIINVPEPLFWYRESDDTMLRGRDFADADFMRSLRPYLNAVAGPLRPALQFALAQSLQAPTTTEIGTALLAEALCLSILPPHLRSEHALRSACARPFSWVGALKSRRFSLTEAAALRRLGRIGSDGSHRMDLFALACATLPRQLRSREKILDIASFRKSWQRIAFRRPAASPIGWPRAACRDLAEK</sequence>
<proteinExistence type="predicted"/>
<dbReference type="EMBL" id="JAUSUH010000013">
    <property type="protein sequence ID" value="MDQ0349834.1"/>
    <property type="molecule type" value="Genomic_DNA"/>
</dbReference>
<dbReference type="RefSeq" id="WP_307063873.1">
    <property type="nucleotide sequence ID" value="NZ_JAUSUH010000013.1"/>
</dbReference>
<evidence type="ECO:0008006" key="3">
    <source>
        <dbReference type="Google" id="ProtNLM"/>
    </source>
</evidence>
<organism evidence="1 2">
    <name type="scientific">Ancylobacter vacuolatus</name>
    <dbReference type="NCBI Taxonomy" id="223389"/>
    <lineage>
        <taxon>Bacteria</taxon>
        <taxon>Pseudomonadati</taxon>
        <taxon>Pseudomonadota</taxon>
        <taxon>Alphaproteobacteria</taxon>
        <taxon>Hyphomicrobiales</taxon>
        <taxon>Xanthobacteraceae</taxon>
        <taxon>Ancylobacter</taxon>
    </lineage>
</organism>
<evidence type="ECO:0000313" key="2">
    <source>
        <dbReference type="Proteomes" id="UP001238467"/>
    </source>
</evidence>
<accession>A0ABU0DN04</accession>
<dbReference type="InterPro" id="IPR029044">
    <property type="entry name" value="Nucleotide-diphossugar_trans"/>
</dbReference>
<protein>
    <recommendedName>
        <fullName evidence="3">Glycosyl transferase family 2</fullName>
    </recommendedName>
</protein>
<name>A0ABU0DN04_9HYPH</name>
<comment type="caution">
    <text evidence="1">The sequence shown here is derived from an EMBL/GenBank/DDBJ whole genome shotgun (WGS) entry which is preliminary data.</text>
</comment>
<keyword evidence="2" id="KW-1185">Reference proteome</keyword>
<evidence type="ECO:0000313" key="1">
    <source>
        <dbReference type="EMBL" id="MDQ0349834.1"/>
    </source>
</evidence>
<reference evidence="1 2" key="1">
    <citation type="submission" date="2023-07" db="EMBL/GenBank/DDBJ databases">
        <title>Genomic Encyclopedia of Type Strains, Phase IV (KMG-IV): sequencing the most valuable type-strain genomes for metagenomic binning, comparative biology and taxonomic classification.</title>
        <authorList>
            <person name="Goeker M."/>
        </authorList>
    </citation>
    <scope>NUCLEOTIDE SEQUENCE [LARGE SCALE GENOMIC DNA]</scope>
    <source>
        <strain evidence="1 2">DSM 1277</strain>
    </source>
</reference>
<gene>
    <name evidence="1" type="ORF">J2S76_004288</name>
</gene>
<dbReference type="Proteomes" id="UP001238467">
    <property type="component" value="Unassembled WGS sequence"/>
</dbReference>
<dbReference type="Gene3D" id="3.90.550.10">
    <property type="entry name" value="Spore Coat Polysaccharide Biosynthesis Protein SpsA, Chain A"/>
    <property type="match status" value="1"/>
</dbReference>